<feature type="region of interest" description="Disordered" evidence="6">
    <location>
        <begin position="163"/>
        <end position="188"/>
    </location>
</feature>
<comment type="caution">
    <text evidence="8">The sequence shown here is derived from an EMBL/GenBank/DDBJ whole genome shotgun (WGS) entry which is preliminary data.</text>
</comment>
<name>A0A2N5UDK3_9BASI</name>
<protein>
    <recommendedName>
        <fullName evidence="10">Arrestin C-terminal-like domain-containing protein</fullName>
    </recommendedName>
</protein>
<feature type="compositionally biased region" description="Polar residues" evidence="6">
    <location>
        <begin position="1494"/>
        <end position="1505"/>
    </location>
</feature>
<accession>A0A2N5UDK3</accession>
<evidence type="ECO:0000256" key="3">
    <source>
        <dbReference type="ARBA" id="ARBA00022692"/>
    </source>
</evidence>
<feature type="region of interest" description="Disordered" evidence="6">
    <location>
        <begin position="1518"/>
        <end position="1566"/>
    </location>
</feature>
<keyword evidence="4 7" id="KW-1133">Transmembrane helix</keyword>
<evidence type="ECO:0008006" key="10">
    <source>
        <dbReference type="Google" id="ProtNLM"/>
    </source>
</evidence>
<feature type="compositionally biased region" description="Pro residues" evidence="6">
    <location>
        <begin position="1361"/>
        <end position="1373"/>
    </location>
</feature>
<feature type="transmembrane region" description="Helical" evidence="7">
    <location>
        <begin position="225"/>
        <end position="247"/>
    </location>
</feature>
<proteinExistence type="predicted"/>
<feature type="compositionally biased region" description="Polar residues" evidence="6">
    <location>
        <begin position="1375"/>
        <end position="1408"/>
    </location>
</feature>
<dbReference type="GO" id="GO:0016020">
    <property type="term" value="C:membrane"/>
    <property type="evidence" value="ECO:0007669"/>
    <property type="project" value="UniProtKB-SubCell"/>
</dbReference>
<reference evidence="8 9" key="1">
    <citation type="submission" date="2017-11" db="EMBL/GenBank/DDBJ databases">
        <title>De novo assembly and phasing of dikaryotic genomes from two isolates of Puccinia coronata f. sp. avenae, the causal agent of oat crown rust.</title>
        <authorList>
            <person name="Miller M.E."/>
            <person name="Zhang Y."/>
            <person name="Omidvar V."/>
            <person name="Sperschneider J."/>
            <person name="Schwessinger B."/>
            <person name="Raley C."/>
            <person name="Palmer J.M."/>
            <person name="Garnica D."/>
            <person name="Upadhyaya N."/>
            <person name="Rathjen J."/>
            <person name="Taylor J.M."/>
            <person name="Park R.F."/>
            <person name="Dodds P.N."/>
            <person name="Hirsch C.D."/>
            <person name="Kianian S.F."/>
            <person name="Figueroa M."/>
        </authorList>
    </citation>
    <scope>NUCLEOTIDE SEQUENCE [LARGE SCALE GENOMIC DNA]</scope>
    <source>
        <strain evidence="8">12SD80</strain>
    </source>
</reference>
<feature type="region of interest" description="Disordered" evidence="6">
    <location>
        <begin position="2516"/>
        <end position="2541"/>
    </location>
</feature>
<organism evidence="8 9">
    <name type="scientific">Puccinia coronata f. sp. avenae</name>
    <dbReference type="NCBI Taxonomy" id="200324"/>
    <lineage>
        <taxon>Eukaryota</taxon>
        <taxon>Fungi</taxon>
        <taxon>Dikarya</taxon>
        <taxon>Basidiomycota</taxon>
        <taxon>Pucciniomycotina</taxon>
        <taxon>Pucciniomycetes</taxon>
        <taxon>Pucciniales</taxon>
        <taxon>Pucciniaceae</taxon>
        <taxon>Puccinia</taxon>
    </lineage>
</organism>
<dbReference type="Proteomes" id="UP000235392">
    <property type="component" value="Unassembled WGS sequence"/>
</dbReference>
<feature type="region of interest" description="Disordered" evidence="6">
    <location>
        <begin position="2615"/>
        <end position="2709"/>
    </location>
</feature>
<feature type="compositionally biased region" description="Polar residues" evidence="6">
    <location>
        <begin position="2009"/>
        <end position="2025"/>
    </location>
</feature>
<feature type="compositionally biased region" description="Pro residues" evidence="6">
    <location>
        <begin position="2083"/>
        <end position="2092"/>
    </location>
</feature>
<feature type="compositionally biased region" description="Low complexity" evidence="6">
    <location>
        <begin position="1477"/>
        <end position="1490"/>
    </location>
</feature>
<evidence type="ECO:0000256" key="4">
    <source>
        <dbReference type="ARBA" id="ARBA00022989"/>
    </source>
</evidence>
<evidence type="ECO:0000313" key="9">
    <source>
        <dbReference type="Proteomes" id="UP000235392"/>
    </source>
</evidence>
<feature type="compositionally biased region" description="Polar residues" evidence="6">
    <location>
        <begin position="2252"/>
        <end position="2265"/>
    </location>
</feature>
<feature type="compositionally biased region" description="Basic and acidic residues" evidence="6">
    <location>
        <begin position="1544"/>
        <end position="1553"/>
    </location>
</feature>
<feature type="compositionally biased region" description="Low complexity" evidence="6">
    <location>
        <begin position="2137"/>
        <end position="2151"/>
    </location>
</feature>
<feature type="compositionally biased region" description="Basic residues" evidence="6">
    <location>
        <begin position="1945"/>
        <end position="1954"/>
    </location>
</feature>
<feature type="compositionally biased region" description="Polar residues" evidence="6">
    <location>
        <begin position="780"/>
        <end position="789"/>
    </location>
</feature>
<feature type="compositionally biased region" description="Low complexity" evidence="6">
    <location>
        <begin position="44"/>
        <end position="54"/>
    </location>
</feature>
<feature type="compositionally biased region" description="Low complexity" evidence="6">
    <location>
        <begin position="2618"/>
        <end position="2649"/>
    </location>
</feature>
<feature type="compositionally biased region" description="Basic and acidic residues" evidence="6">
    <location>
        <begin position="1680"/>
        <end position="1711"/>
    </location>
</feature>
<feature type="compositionally biased region" description="Polar residues" evidence="6">
    <location>
        <begin position="1813"/>
        <end position="1833"/>
    </location>
</feature>
<evidence type="ECO:0000256" key="2">
    <source>
        <dbReference type="ARBA" id="ARBA00022448"/>
    </source>
</evidence>
<feature type="transmembrane region" description="Helical" evidence="7">
    <location>
        <begin position="590"/>
        <end position="609"/>
    </location>
</feature>
<feature type="transmembrane region" description="Helical" evidence="7">
    <location>
        <begin position="621"/>
        <end position="640"/>
    </location>
</feature>
<feature type="region of interest" description="Disordered" evidence="6">
    <location>
        <begin position="2204"/>
        <end position="2267"/>
    </location>
</feature>
<feature type="compositionally biased region" description="Polar residues" evidence="6">
    <location>
        <begin position="1968"/>
        <end position="1990"/>
    </location>
</feature>
<evidence type="ECO:0000313" key="8">
    <source>
        <dbReference type="EMBL" id="PLW35843.1"/>
    </source>
</evidence>
<feature type="compositionally biased region" description="Polar residues" evidence="6">
    <location>
        <begin position="2516"/>
        <end position="2526"/>
    </location>
</feature>
<feature type="compositionally biased region" description="Basic and acidic residues" evidence="6">
    <location>
        <begin position="1612"/>
        <end position="1623"/>
    </location>
</feature>
<feature type="compositionally biased region" description="Low complexity" evidence="6">
    <location>
        <begin position="1"/>
        <end position="23"/>
    </location>
</feature>
<keyword evidence="2" id="KW-0813">Transport</keyword>
<feature type="compositionally biased region" description="Polar residues" evidence="6">
    <location>
        <begin position="103"/>
        <end position="118"/>
    </location>
</feature>
<feature type="region of interest" description="Disordered" evidence="6">
    <location>
        <begin position="2367"/>
        <end position="2440"/>
    </location>
</feature>
<comment type="subcellular location">
    <subcellularLocation>
        <location evidence="1">Membrane</location>
        <topology evidence="1">Multi-pass membrane protein</topology>
    </subcellularLocation>
</comment>
<feature type="compositionally biased region" description="Basic and acidic residues" evidence="6">
    <location>
        <begin position="2374"/>
        <end position="2396"/>
    </location>
</feature>
<dbReference type="InterPro" id="IPR002293">
    <property type="entry name" value="AA/rel_permease1"/>
</dbReference>
<gene>
    <name evidence="8" type="ORF">PCASD_14430</name>
</gene>
<dbReference type="Gene3D" id="2.60.40.640">
    <property type="match status" value="1"/>
</dbReference>
<evidence type="ECO:0000256" key="7">
    <source>
        <dbReference type="SAM" id="Phobius"/>
    </source>
</evidence>
<dbReference type="EMBL" id="PGCI01000170">
    <property type="protein sequence ID" value="PLW35843.1"/>
    <property type="molecule type" value="Genomic_DNA"/>
</dbReference>
<dbReference type="PANTHER" id="PTHR45649:SF26">
    <property type="entry name" value="OS04G0435100 PROTEIN"/>
    <property type="match status" value="1"/>
</dbReference>
<feature type="compositionally biased region" description="Low complexity" evidence="6">
    <location>
        <begin position="1712"/>
        <end position="1723"/>
    </location>
</feature>
<evidence type="ECO:0000256" key="6">
    <source>
        <dbReference type="SAM" id="MobiDB-lite"/>
    </source>
</evidence>
<feature type="region of interest" description="Disordered" evidence="6">
    <location>
        <begin position="1"/>
        <end position="74"/>
    </location>
</feature>
<feature type="region of interest" description="Disordered" evidence="6">
    <location>
        <begin position="2069"/>
        <end position="2096"/>
    </location>
</feature>
<dbReference type="PANTHER" id="PTHR45649">
    <property type="entry name" value="AMINO-ACID PERMEASE BAT1"/>
    <property type="match status" value="1"/>
</dbReference>
<feature type="compositionally biased region" description="Polar residues" evidence="6">
    <location>
        <begin position="1582"/>
        <end position="1597"/>
    </location>
</feature>
<feature type="transmembrane region" description="Helical" evidence="7">
    <location>
        <begin position="357"/>
        <end position="376"/>
    </location>
</feature>
<evidence type="ECO:0000256" key="5">
    <source>
        <dbReference type="ARBA" id="ARBA00023136"/>
    </source>
</evidence>
<feature type="region of interest" description="Disordered" evidence="6">
    <location>
        <begin position="1810"/>
        <end position="2032"/>
    </location>
</feature>
<evidence type="ECO:0000256" key="1">
    <source>
        <dbReference type="ARBA" id="ARBA00004141"/>
    </source>
</evidence>
<feature type="region of interest" description="Disordered" evidence="6">
    <location>
        <begin position="98"/>
        <end position="118"/>
    </location>
</feature>
<feature type="compositionally biased region" description="Pro residues" evidence="6">
    <location>
        <begin position="1278"/>
        <end position="1288"/>
    </location>
</feature>
<feature type="transmembrane region" description="Helical" evidence="7">
    <location>
        <begin position="435"/>
        <end position="455"/>
    </location>
</feature>
<feature type="region of interest" description="Disordered" evidence="6">
    <location>
        <begin position="1198"/>
        <end position="1505"/>
    </location>
</feature>
<feature type="compositionally biased region" description="Low complexity" evidence="6">
    <location>
        <begin position="2204"/>
        <end position="2213"/>
    </location>
</feature>
<dbReference type="Gene3D" id="1.20.1740.10">
    <property type="entry name" value="Amino acid/polyamine transporter I"/>
    <property type="match status" value="1"/>
</dbReference>
<feature type="compositionally biased region" description="Polar residues" evidence="6">
    <location>
        <begin position="1215"/>
        <end position="1230"/>
    </location>
</feature>
<feature type="region of interest" description="Disordered" evidence="6">
    <location>
        <begin position="774"/>
        <end position="793"/>
    </location>
</feature>
<feature type="transmembrane region" description="Helical" evidence="7">
    <location>
        <begin position="512"/>
        <end position="538"/>
    </location>
</feature>
<sequence length="2709" mass="292341">MTSTTTTTTSSHSSTHHQSPSRSVVQPLTSTTKSQNETVESSHHSSSISSFPSFMLPTRPKLPEPAPTPSTSRSNLAQLIMKQKETRDYKKNTHPKAFFIKPSSGSSEKPSLTATSSQIVRSPADFEFPPLSFDHASNNHLHGASHITPVGILRSQQYNSTTHEPQSLLAAADPTSPSPQALHSPASDALFAGSPNNHNIYSDTDTQAQLAWLGYHQELRRDWDFWSSLSLSTLNIGTIPGAFLGILTAMEWGGPCVIFWGYIIGMIIVLCLSAVVAEIASAYPVAGAMLTWTFKLARANPKLRDWARFISWVVGTLLFVAHVVVQVALTSQCTLMVVSVINRFYPPWIIESGWQTFLLNAGHLTLCGLLLCTAPIRSPRLWKILGALSILLYVIICVGLIVGPRLAGHQVISTKHLAKMLVTFHNDTSFKSKGAAVDAFVFLMGTSLVSLAFGAEASAHLAEETRTPAATVPKALFASTLVSYILGLTVNLCLIAALLPLTPKESQHKLHLIDMIFTHCTPPIATMILVCLLLLMFFQDVAQLFAASRFTWALARDNAFPGSKIWRKVSGSWRSILRHSADDDGSARRIPRMAIVLLVACGLATAAAIEFKEGIFSDSLITSATYLLVFCYLAPLVIYLSCDPDVLEYDGRNVWRIPSLSRSCTWISVISLIVVLLLMACPAGLPITIETWSWSPLITLVFTLASSIGWITYGSSRYIGPIKSITFWTTGQEVDFPRPQYGIGGLHNLDKSGGGVDEASPRNPGIFHNHIARQRADSGGQANSTQEYSVDSEDPANWPITITRTTVTEILIHHLHFARSSASFSPAIMAGGTRSHSPPLPPNATYNHPIISLNILPSAKLFTAGSKVTGMLEVICKERNSVALGQLAIEFFGIEELKLLDHSAQSSIHGPHKCVFQGPALPPSNAVATSEAPIGGHYYTALRGRTKFPFAFPLPSKLPSSTNFNDKARLCYGLKATCQVLSIESRQNVLVTKSKNVQIVEKLLDWNDTKYHEPVEMRGELRDPTGTGAGVWAEVKIDKMLHYSQNSSHADDGLIRAQLTVKNSTRRMLSGGVNAKICRRLVLPQDPGSLTDSSRIQVVRNCTFRGIDYEFPAASGQAKTVKLICQLPSTTQDDIEHADHNSSCLSVRGLKLFSVDMFLRVELELGALSNDLIVDLPIYVTHASSLPKELRIRSTPATIEHVPSPNPISHLAKPDSSSGRASRNTSRSSSPHPPSLQPGNISRSASPRLSVSIGPGDWGGMQRSAPPSPAGSAHFSPLPSPQPSPRPPSRFSSPLPFSPPSAVPNHHHPAMSGVPPGGNSFAHPAPWYNPSSPFPPYPHPSVTPTPTQDHRSYVDPSSSQYPPPQPIFSPPTTPWHRQTAPTTFDPPSTYAPSPSHPNHSNYQASNAMSHFPPVNQPPANHGPEEPFSPSAYQNYDAGSPLPPNWRIRHQSLPTVPAPPSQHYCPPDSYYDGESTSEHSSALSRKSSSSRRTSEPINQYSAHTAVQQLPASGGIAVRKRALPTPPQVCQVADPAPPGPAPSDNHLTHTSDHHYRIPAPITTDPPTAIHHSRLETIGEVGESRTGTLSAKQLPQNTLNLLAGSGDSEDEDGEDGRHPRQRRESARVVSHPRGMRPRRSDGSDSVQALEDMVAMQDEQRSADAALTRDPSSDQTPTLNNHRAVFDEPSHSAQLHDRSPPRQTSPDHHTPRERSSSSPHLQSSSRSKQPTGLANLVHFLNRATSTEPPRASSAQESTPHTGNLSVDSGRDHDSSMSVQSCEDKVARTPTPSYTGSALRMKSTRISYGETLIDAVPSPTNASKSCSADVEQNTSARQAVTDWKPPATLASSSSHHPRTSIAEQMDFCDNQPIDQHAPVGRESIAPDALFPQFDPEQPLAIVNQAVPSPPRLSEQLAKAVKLPVDGDRFSPLRGQRATSPLVIPSDSPTVKKKGSKTQRKPSQPTPKKLASETEASSSPSRIVTERASASPNISIPQDACAQPQPTTIVERLRSQNASTVAHDSTIQPRQATKDSKLCRKELPATDKPQETPPPSAPTFYSGLRLTTKEADLRAERSQSHVADARPTPMRPTLPTPPAERTTRVDEIVQPARLFPSNIRHQNHSIAPLFPRLSPIPKSSTPLSLAGSSLYQSSSNSTPHRPLPISPSCAHEAKMASLNPTPDIELLESASAKISCDAPVSTRALFSAPMSQPAPQAMPEKTSSQISASSRLTTASLGAPCSPTSPTHLSRKSRIKRQMSSAQTADDSASVYSKRASRVGQQQEGEMMLSSISRVPGGWNEEESNEIEAQLIEALKETNLAVQKATSRRLSTPDFVHSPAKNRSAFRASMFSTSQLAPVDRDNRLGLDRLRASMSVADQRSTDEEPPASRRSVDRSSREPESRSSVIDWPSTSQPDESMKSMSFDEDTPISLTSGEYKSIRGGRGGRVSSVVGQWAKLTAADGAGILSPRKTPLENKMEEAAGPGTSSSSLLISTRGLSIRPKNTSHPSQYSITGLLSRNSSLTRQLSGSRSQEPRAFGLQDTNRRSQIILEREAPPPTKLPLEGTTLPPAPSFQTHAIAGRRGLPAVPPAASAAAAAEEKKVGAAKLGYRNLANRLSGGGKYPAPAAPSQPSSKSASSSSSSISSLASITPLSARSSADEPAAAAAAAALTNHRPAKRISLLARSDRHKLSPIHTLPSQPASGPISDLVKRWES</sequence>
<keyword evidence="5 7" id="KW-0472">Membrane</keyword>
<feature type="compositionally biased region" description="Pro residues" evidence="6">
    <location>
        <begin position="1332"/>
        <end position="1343"/>
    </location>
</feature>
<dbReference type="Pfam" id="PF13520">
    <property type="entry name" value="AA_permease_2"/>
    <property type="match status" value="1"/>
</dbReference>
<feature type="transmembrane region" description="Helical" evidence="7">
    <location>
        <begin position="306"/>
        <end position="323"/>
    </location>
</feature>
<feature type="compositionally biased region" description="Polar residues" evidence="6">
    <location>
        <begin position="2215"/>
        <end position="2242"/>
    </location>
</feature>
<feature type="compositionally biased region" description="Polar residues" evidence="6">
    <location>
        <begin position="24"/>
        <end position="39"/>
    </location>
</feature>
<feature type="region of interest" description="Disordered" evidence="6">
    <location>
        <begin position="2133"/>
        <end position="2161"/>
    </location>
</feature>
<feature type="transmembrane region" description="Helical" evidence="7">
    <location>
        <begin position="259"/>
        <end position="285"/>
    </location>
</feature>
<dbReference type="GO" id="GO:0022857">
    <property type="term" value="F:transmembrane transporter activity"/>
    <property type="evidence" value="ECO:0007669"/>
    <property type="project" value="InterPro"/>
</dbReference>
<keyword evidence="3 7" id="KW-0812">Transmembrane</keyword>
<feature type="compositionally biased region" description="Low complexity" evidence="6">
    <location>
        <begin position="1555"/>
        <end position="1566"/>
    </location>
</feature>
<dbReference type="InterPro" id="IPR014752">
    <property type="entry name" value="Arrestin-like_C"/>
</dbReference>
<feature type="transmembrane region" description="Helical" evidence="7">
    <location>
        <begin position="475"/>
        <end position="500"/>
    </location>
</feature>
<feature type="region of interest" description="Disordered" evidence="6">
    <location>
        <begin position="1578"/>
        <end position="1796"/>
    </location>
</feature>
<feature type="compositionally biased region" description="Polar residues" evidence="6">
    <location>
        <begin position="1738"/>
        <end position="1762"/>
    </location>
</feature>
<feature type="compositionally biased region" description="Polar residues" evidence="6">
    <location>
        <begin position="1237"/>
        <end position="1249"/>
    </location>
</feature>
<feature type="transmembrane region" description="Helical" evidence="7">
    <location>
        <begin position="382"/>
        <end position="402"/>
    </location>
</feature>
<feature type="transmembrane region" description="Helical" evidence="7">
    <location>
        <begin position="660"/>
        <end position="680"/>
    </location>
</feature>